<organism evidence="1 2">
    <name type="scientific">Pycnococcus provasolii</name>
    <dbReference type="NCBI Taxonomy" id="41880"/>
    <lineage>
        <taxon>Eukaryota</taxon>
        <taxon>Viridiplantae</taxon>
        <taxon>Chlorophyta</taxon>
        <taxon>Pseudoscourfieldiophyceae</taxon>
        <taxon>Pseudoscourfieldiales</taxon>
        <taxon>Pycnococcaceae</taxon>
        <taxon>Pycnococcus</taxon>
    </lineage>
</organism>
<dbReference type="OrthoDB" id="5296at2759"/>
<accession>A0A830HU50</accession>
<evidence type="ECO:0000313" key="1">
    <source>
        <dbReference type="EMBL" id="GHP09290.1"/>
    </source>
</evidence>
<dbReference type="EMBL" id="BNJQ01000024">
    <property type="protein sequence ID" value="GHP09290.1"/>
    <property type="molecule type" value="Genomic_DNA"/>
</dbReference>
<dbReference type="InterPro" id="IPR002347">
    <property type="entry name" value="SDR_fam"/>
</dbReference>
<dbReference type="InterPro" id="IPR036291">
    <property type="entry name" value="NAD(P)-bd_dom_sf"/>
</dbReference>
<comment type="caution">
    <text evidence="1">The sequence shown here is derived from an EMBL/GenBank/DDBJ whole genome shotgun (WGS) entry which is preliminary data.</text>
</comment>
<gene>
    <name evidence="1" type="ORF">PPROV_000802700</name>
</gene>
<dbReference type="GO" id="GO:0016491">
    <property type="term" value="F:oxidoreductase activity"/>
    <property type="evidence" value="ECO:0007669"/>
    <property type="project" value="TreeGrafter"/>
</dbReference>
<dbReference type="AlphaFoldDB" id="A0A830HU50"/>
<dbReference type="PANTHER" id="PTHR43544:SF12">
    <property type="entry name" value="NAD(P)-BINDING ROSSMANN-FOLD SUPERFAMILY PROTEIN"/>
    <property type="match status" value="1"/>
</dbReference>
<dbReference type="GO" id="GO:0005737">
    <property type="term" value="C:cytoplasm"/>
    <property type="evidence" value="ECO:0007669"/>
    <property type="project" value="TreeGrafter"/>
</dbReference>
<sequence length="255" mass="26913">MSMSVAVVGASRGLGLSLARLLLASPQINHAVLTCRDPSHMPKDILSHPKTHAFPVSANDEESVASVAKYVKTHLNGKLNAVVHVAGVLHDEQVYPETSITKVKRDAMMHSFEVNSVFPAMTAKHFLPLLKAAAASPDDSGEPVYAALSARIGSIGDNRLGGWVSYRASKAALNQLIKTLAIEGSRVKPRPVVAVGIHPGTCVTDLTAPFRKNVDPATVRSAERGAEDIWKIVATASAQGVSGKCVAYDGTIVPP</sequence>
<dbReference type="SUPFAM" id="SSF51735">
    <property type="entry name" value="NAD(P)-binding Rossmann-fold domains"/>
    <property type="match status" value="1"/>
</dbReference>
<dbReference type="PANTHER" id="PTHR43544">
    <property type="entry name" value="SHORT-CHAIN DEHYDROGENASE/REDUCTASE"/>
    <property type="match status" value="1"/>
</dbReference>
<dbReference type="PRINTS" id="PR00081">
    <property type="entry name" value="GDHRDH"/>
</dbReference>
<dbReference type="Gene3D" id="3.40.50.720">
    <property type="entry name" value="NAD(P)-binding Rossmann-like Domain"/>
    <property type="match status" value="1"/>
</dbReference>
<protein>
    <submittedName>
        <fullName evidence="1">Uncharacterized protein</fullName>
    </submittedName>
</protein>
<keyword evidence="2" id="KW-1185">Reference proteome</keyword>
<dbReference type="InterPro" id="IPR051468">
    <property type="entry name" value="Fungal_SecMetab_SDRs"/>
</dbReference>
<reference evidence="1" key="1">
    <citation type="submission" date="2020-10" db="EMBL/GenBank/DDBJ databases">
        <title>Unveiling of a novel bifunctional photoreceptor, Dualchrome1, isolated from a cosmopolitan green alga.</title>
        <authorList>
            <person name="Suzuki S."/>
            <person name="Kawachi M."/>
        </authorList>
    </citation>
    <scope>NUCLEOTIDE SEQUENCE</scope>
    <source>
        <strain evidence="1">NIES 2893</strain>
    </source>
</reference>
<dbReference type="Proteomes" id="UP000660262">
    <property type="component" value="Unassembled WGS sequence"/>
</dbReference>
<evidence type="ECO:0000313" key="2">
    <source>
        <dbReference type="Proteomes" id="UP000660262"/>
    </source>
</evidence>
<proteinExistence type="predicted"/>
<dbReference type="Pfam" id="PF00106">
    <property type="entry name" value="adh_short"/>
    <property type="match status" value="1"/>
</dbReference>
<name>A0A830HU50_9CHLO</name>